<keyword evidence="8" id="KW-0472">Membrane</keyword>
<evidence type="ECO:0000256" key="10">
    <source>
        <dbReference type="ARBA" id="ARBA00023180"/>
    </source>
</evidence>
<dbReference type="FunFam" id="2.60.40.60:FF:000013">
    <property type="entry name" value="Cadherin EGF LAG seven-pass G-type receptor"/>
    <property type="match status" value="1"/>
</dbReference>
<evidence type="ECO:0000256" key="4">
    <source>
        <dbReference type="ARBA" id="ARBA00022729"/>
    </source>
</evidence>
<dbReference type="STRING" id="400727.A0A2T7PWH9"/>
<keyword evidence="2" id="KW-0245">EGF-like domain</keyword>
<evidence type="ECO:0000256" key="3">
    <source>
        <dbReference type="ARBA" id="ARBA00022692"/>
    </source>
</evidence>
<dbReference type="Pfam" id="PF00386">
    <property type="entry name" value="C1q"/>
    <property type="match status" value="1"/>
</dbReference>
<evidence type="ECO:0000259" key="13">
    <source>
        <dbReference type="PROSITE" id="PS50268"/>
    </source>
</evidence>
<evidence type="ECO:0000313" key="16">
    <source>
        <dbReference type="Proteomes" id="UP000245119"/>
    </source>
</evidence>
<evidence type="ECO:0000256" key="11">
    <source>
        <dbReference type="PROSITE-ProRule" id="PRU00043"/>
    </source>
</evidence>
<dbReference type="AlphaFoldDB" id="A0A2T7PWH9"/>
<dbReference type="SUPFAM" id="SSF49842">
    <property type="entry name" value="TNF-like"/>
    <property type="match status" value="1"/>
</dbReference>
<comment type="caution">
    <text evidence="15">The sequence shown here is derived from an EMBL/GenBank/DDBJ whole genome shotgun (WGS) entry which is preliminary data.</text>
</comment>
<proteinExistence type="predicted"/>
<dbReference type="InterPro" id="IPR002126">
    <property type="entry name" value="Cadherin-like_dom"/>
</dbReference>
<name>A0A2T7PWH9_POMCA</name>
<dbReference type="PROSITE" id="PS00232">
    <property type="entry name" value="CADHERIN_1"/>
    <property type="match status" value="1"/>
</dbReference>
<dbReference type="PROSITE" id="PS50871">
    <property type="entry name" value="C1Q"/>
    <property type="match status" value="1"/>
</dbReference>
<feature type="signal peptide" evidence="12">
    <location>
        <begin position="1"/>
        <end position="21"/>
    </location>
</feature>
<dbReference type="InterPro" id="IPR001073">
    <property type="entry name" value="C1q_dom"/>
</dbReference>
<keyword evidence="5" id="KW-0677">Repeat</keyword>
<dbReference type="GO" id="GO:0007156">
    <property type="term" value="P:homophilic cell adhesion via plasma membrane adhesion molecules"/>
    <property type="evidence" value="ECO:0007669"/>
    <property type="project" value="InterPro"/>
</dbReference>
<dbReference type="SMART" id="SM00112">
    <property type="entry name" value="CA"/>
    <property type="match status" value="3"/>
</dbReference>
<keyword evidence="10" id="KW-0325">Glycoprotein</keyword>
<organism evidence="15 16">
    <name type="scientific">Pomacea canaliculata</name>
    <name type="common">Golden apple snail</name>
    <dbReference type="NCBI Taxonomy" id="400727"/>
    <lineage>
        <taxon>Eukaryota</taxon>
        <taxon>Metazoa</taxon>
        <taxon>Spiralia</taxon>
        <taxon>Lophotrochozoa</taxon>
        <taxon>Mollusca</taxon>
        <taxon>Gastropoda</taxon>
        <taxon>Caenogastropoda</taxon>
        <taxon>Architaenioglossa</taxon>
        <taxon>Ampullarioidea</taxon>
        <taxon>Ampullariidae</taxon>
        <taxon>Pomacea</taxon>
    </lineage>
</organism>
<dbReference type="PRINTS" id="PR00007">
    <property type="entry name" value="COMPLEMNTC1Q"/>
</dbReference>
<evidence type="ECO:0000256" key="2">
    <source>
        <dbReference type="ARBA" id="ARBA00022536"/>
    </source>
</evidence>
<dbReference type="PROSITE" id="PS50268">
    <property type="entry name" value="CADHERIN_2"/>
    <property type="match status" value="3"/>
</dbReference>
<dbReference type="Gene3D" id="2.60.120.40">
    <property type="match status" value="1"/>
</dbReference>
<dbReference type="Gene3D" id="2.60.40.60">
    <property type="entry name" value="Cadherins"/>
    <property type="match status" value="4"/>
</dbReference>
<feature type="domain" description="C1q" evidence="14">
    <location>
        <begin position="471"/>
        <end position="608"/>
    </location>
</feature>
<dbReference type="PANTHER" id="PTHR24028:SF328">
    <property type="entry name" value="CADHERIN-3"/>
    <property type="match status" value="1"/>
</dbReference>
<feature type="domain" description="Cadherin" evidence="13">
    <location>
        <begin position="261"/>
        <end position="365"/>
    </location>
</feature>
<dbReference type="Pfam" id="PF00028">
    <property type="entry name" value="Cadherin"/>
    <property type="match status" value="3"/>
</dbReference>
<evidence type="ECO:0000256" key="1">
    <source>
        <dbReference type="ARBA" id="ARBA00004167"/>
    </source>
</evidence>
<evidence type="ECO:0000256" key="5">
    <source>
        <dbReference type="ARBA" id="ARBA00022737"/>
    </source>
</evidence>
<dbReference type="InterPro" id="IPR020894">
    <property type="entry name" value="Cadherin_CS"/>
</dbReference>
<dbReference type="InterPro" id="IPR050174">
    <property type="entry name" value="Protocadherin/Cadherin-CA"/>
</dbReference>
<evidence type="ECO:0000256" key="9">
    <source>
        <dbReference type="ARBA" id="ARBA00023157"/>
    </source>
</evidence>
<feature type="domain" description="Cadherin" evidence="13">
    <location>
        <begin position="42"/>
        <end position="143"/>
    </location>
</feature>
<dbReference type="SUPFAM" id="SSF49313">
    <property type="entry name" value="Cadherin-like"/>
    <property type="match status" value="4"/>
</dbReference>
<reference evidence="15 16" key="1">
    <citation type="submission" date="2018-04" db="EMBL/GenBank/DDBJ databases">
        <title>The genome of golden apple snail Pomacea canaliculata provides insight into stress tolerance and invasive adaptation.</title>
        <authorList>
            <person name="Liu C."/>
            <person name="Liu B."/>
            <person name="Ren Y."/>
            <person name="Zhang Y."/>
            <person name="Wang H."/>
            <person name="Li S."/>
            <person name="Jiang F."/>
            <person name="Yin L."/>
            <person name="Zhang G."/>
            <person name="Qian W."/>
            <person name="Fan W."/>
        </authorList>
    </citation>
    <scope>NUCLEOTIDE SEQUENCE [LARGE SCALE GENOMIC DNA]</scope>
    <source>
        <strain evidence="15">SZHN2017</strain>
        <tissue evidence="15">Muscle</tissue>
    </source>
</reference>
<dbReference type="PRINTS" id="PR00205">
    <property type="entry name" value="CADHERIN"/>
</dbReference>
<dbReference type="InterPro" id="IPR015919">
    <property type="entry name" value="Cadherin-like_sf"/>
</dbReference>
<dbReference type="GO" id="GO:0005509">
    <property type="term" value="F:calcium ion binding"/>
    <property type="evidence" value="ECO:0007669"/>
    <property type="project" value="UniProtKB-UniRule"/>
</dbReference>
<evidence type="ECO:0000256" key="8">
    <source>
        <dbReference type="ARBA" id="ARBA00023136"/>
    </source>
</evidence>
<dbReference type="GO" id="GO:0005886">
    <property type="term" value="C:plasma membrane"/>
    <property type="evidence" value="ECO:0007669"/>
    <property type="project" value="InterPro"/>
</dbReference>
<evidence type="ECO:0000256" key="7">
    <source>
        <dbReference type="ARBA" id="ARBA00022989"/>
    </source>
</evidence>
<dbReference type="InterPro" id="IPR008983">
    <property type="entry name" value="Tumour_necrosis_fac-like_dom"/>
</dbReference>
<keyword evidence="6 11" id="KW-0106">Calcium</keyword>
<feature type="domain" description="Cadherin" evidence="13">
    <location>
        <begin position="144"/>
        <end position="260"/>
    </location>
</feature>
<evidence type="ECO:0000259" key="14">
    <source>
        <dbReference type="PROSITE" id="PS50871"/>
    </source>
</evidence>
<evidence type="ECO:0000313" key="15">
    <source>
        <dbReference type="EMBL" id="PVD37773.1"/>
    </source>
</evidence>
<keyword evidence="7" id="KW-1133">Transmembrane helix</keyword>
<dbReference type="FunFam" id="2.60.40.60:FF:000033">
    <property type="entry name" value="FAT atypical cadherin 1"/>
    <property type="match status" value="1"/>
</dbReference>
<keyword evidence="16" id="KW-1185">Reference proteome</keyword>
<feature type="chain" id="PRO_5015636948" evidence="12">
    <location>
        <begin position="22"/>
        <end position="608"/>
    </location>
</feature>
<keyword evidence="9" id="KW-1015">Disulfide bond</keyword>
<dbReference type="CDD" id="cd11304">
    <property type="entry name" value="Cadherin_repeat"/>
    <property type="match status" value="4"/>
</dbReference>
<dbReference type="SMART" id="SM00110">
    <property type="entry name" value="C1Q"/>
    <property type="match status" value="1"/>
</dbReference>
<accession>A0A2T7PWH9</accession>
<dbReference type="Proteomes" id="UP000245119">
    <property type="component" value="Linkage Group LG1"/>
</dbReference>
<keyword evidence="4 12" id="KW-0732">Signal</keyword>
<evidence type="ECO:0000256" key="12">
    <source>
        <dbReference type="SAM" id="SignalP"/>
    </source>
</evidence>
<sequence length="608" mass="66644">MGVLATLWRLIMAVAVYSVAAVAPTDGLTTVEPVNHFPPNFNFTDIRASVPEGSPVGHFVVIITAYDKDLGDGGMITYSFQATQTMFRMDPVSGVVSVASYTTDYETKDTYVLIVQAQDGGGLVNIRTLIISIDDVNDNPPVFRQTQYDMMLFENGTSLSKPLRLEATDKDKPGTDNSNITYSLSSTTPPGLTGHFHIDPLTGDITVVQPLDFDNISFSAEQVGAITLTAVASDHGLGPLSSTVEVSITLLDINDNTPQFEYSEYHVSVPENIAVGSQVVMLRARDADGSAPNNHVYYFLETGDRDQFTIDHVTGSITVVDMLDHESVATYSIKVMARDQAADPLHSFCTVHIDVADVNDEQPRFRENHVTVDVTPDLLGAVYNMSAVDVDQNSVLKYFILWTDSYGQSQALGTIPGEDLRAWIDIDSEYGMIYTKVPIGSTQVTKFNLTLQVQDVNASEPSLQQDTGKKKWEESVIFSAGLSHYQEATKAQRIVYDTVFVNEGSGYNNITGIFTCPRTGGYVFKIHLCAPRHTSLWLSLYHEVTSVQTMEVHADEYSKAETVTVVLQLMQGDEVYLASTPGHSSRMFGAPDAILNTFSSSFLSPAFK</sequence>
<dbReference type="PANTHER" id="PTHR24028">
    <property type="entry name" value="CADHERIN-87A"/>
    <property type="match status" value="1"/>
</dbReference>
<dbReference type="FunFam" id="2.60.40.60:FF:000020">
    <property type="entry name" value="Dachsous cadherin-related 1b"/>
    <property type="match status" value="1"/>
</dbReference>
<gene>
    <name evidence="15" type="ORF">C0Q70_00374</name>
</gene>
<protein>
    <submittedName>
        <fullName evidence="15">Uncharacterized protein</fullName>
    </submittedName>
</protein>
<keyword evidence="3" id="KW-0812">Transmembrane</keyword>
<comment type="subcellular location">
    <subcellularLocation>
        <location evidence="1">Membrane</location>
        <topology evidence="1">Single-pass membrane protein</topology>
    </subcellularLocation>
</comment>
<evidence type="ECO:0000256" key="6">
    <source>
        <dbReference type="ARBA" id="ARBA00022837"/>
    </source>
</evidence>
<dbReference type="EMBL" id="PZQS01000001">
    <property type="protein sequence ID" value="PVD37773.1"/>
    <property type="molecule type" value="Genomic_DNA"/>
</dbReference>
<dbReference type="OrthoDB" id="10009278at2759"/>